<feature type="region of interest" description="Disordered" evidence="1">
    <location>
        <begin position="1"/>
        <end position="61"/>
    </location>
</feature>
<reference evidence="2" key="1">
    <citation type="journal article" date="2023" name="Plant J.">
        <title>Genome sequences and population genomics provide insights into the demographic history, inbreeding, and mutation load of two 'living fossil' tree species of Dipteronia.</title>
        <authorList>
            <person name="Feng Y."/>
            <person name="Comes H.P."/>
            <person name="Chen J."/>
            <person name="Zhu S."/>
            <person name="Lu R."/>
            <person name="Zhang X."/>
            <person name="Li P."/>
            <person name="Qiu J."/>
            <person name="Olsen K.M."/>
            <person name="Qiu Y."/>
        </authorList>
    </citation>
    <scope>NUCLEOTIDE SEQUENCE</scope>
    <source>
        <strain evidence="2">KIB01</strain>
    </source>
</reference>
<evidence type="ECO:0000256" key="1">
    <source>
        <dbReference type="SAM" id="MobiDB-lite"/>
    </source>
</evidence>
<protein>
    <submittedName>
        <fullName evidence="2">Uncharacterized protein</fullName>
    </submittedName>
</protein>
<proteinExistence type="predicted"/>
<comment type="caution">
    <text evidence="2">The sequence shown here is derived from an EMBL/GenBank/DDBJ whole genome shotgun (WGS) entry which is preliminary data.</text>
</comment>
<dbReference type="EMBL" id="JANJYI010000006">
    <property type="protein sequence ID" value="KAK2644010.1"/>
    <property type="molecule type" value="Genomic_DNA"/>
</dbReference>
<evidence type="ECO:0000313" key="2">
    <source>
        <dbReference type="EMBL" id="KAK2644010.1"/>
    </source>
</evidence>
<name>A0AAD9WVT1_9ROSI</name>
<evidence type="ECO:0000313" key="3">
    <source>
        <dbReference type="Proteomes" id="UP001280121"/>
    </source>
</evidence>
<sequence>MTNFEGIIGRRSRDEKPESRSGSDNMDGGSGDDQDPADNLQERKESTDTHLANPRTWSLLF</sequence>
<organism evidence="2 3">
    <name type="scientific">Dipteronia dyeriana</name>
    <dbReference type="NCBI Taxonomy" id="168575"/>
    <lineage>
        <taxon>Eukaryota</taxon>
        <taxon>Viridiplantae</taxon>
        <taxon>Streptophyta</taxon>
        <taxon>Embryophyta</taxon>
        <taxon>Tracheophyta</taxon>
        <taxon>Spermatophyta</taxon>
        <taxon>Magnoliopsida</taxon>
        <taxon>eudicotyledons</taxon>
        <taxon>Gunneridae</taxon>
        <taxon>Pentapetalae</taxon>
        <taxon>rosids</taxon>
        <taxon>malvids</taxon>
        <taxon>Sapindales</taxon>
        <taxon>Sapindaceae</taxon>
        <taxon>Hippocastanoideae</taxon>
        <taxon>Acereae</taxon>
        <taxon>Dipteronia</taxon>
    </lineage>
</organism>
<feature type="compositionally biased region" description="Basic and acidic residues" evidence="1">
    <location>
        <begin position="11"/>
        <end position="21"/>
    </location>
</feature>
<keyword evidence="3" id="KW-1185">Reference proteome</keyword>
<dbReference type="AlphaFoldDB" id="A0AAD9WVT1"/>
<gene>
    <name evidence="2" type="ORF">Ddye_019205</name>
</gene>
<accession>A0AAD9WVT1</accession>
<dbReference type="Proteomes" id="UP001280121">
    <property type="component" value="Unassembled WGS sequence"/>
</dbReference>